<comment type="cofactor">
    <cofactor evidence="1">
        <name>(6R)-5,10-methylene-5,6,7,8-tetrahydrofolate</name>
        <dbReference type="ChEBI" id="CHEBI:15636"/>
    </cofactor>
</comment>
<comment type="similarity">
    <text evidence="7">Belongs to the DNA photolyase family.</text>
</comment>
<dbReference type="SUPFAM" id="SSF48173">
    <property type="entry name" value="Cryptochrome/photolyase FAD-binding domain"/>
    <property type="match status" value="1"/>
</dbReference>
<dbReference type="InterPro" id="IPR002081">
    <property type="entry name" value="Cryptochrome/DNA_photolyase_1"/>
</dbReference>
<dbReference type="InterPro" id="IPR036134">
    <property type="entry name" value="Crypto/Photolyase_FAD-like_sf"/>
</dbReference>
<feature type="site" description="Electron transfer via tryptophanyl radical" evidence="6">
    <location>
        <position position="304"/>
    </location>
</feature>
<dbReference type="RefSeq" id="WP_076485504.1">
    <property type="nucleotide sequence ID" value="NZ_FTOG01000008.1"/>
</dbReference>
<dbReference type="Pfam" id="PF00875">
    <property type="entry name" value="DNA_photolyase"/>
    <property type="match status" value="1"/>
</dbReference>
<dbReference type="SUPFAM" id="SSF52425">
    <property type="entry name" value="Cryptochrome/photolyase, N-terminal domain"/>
    <property type="match status" value="1"/>
</dbReference>
<dbReference type="PRINTS" id="PR00147">
    <property type="entry name" value="DNAPHOTLYASE"/>
</dbReference>
<evidence type="ECO:0000256" key="6">
    <source>
        <dbReference type="PIRSR" id="PIRSR602081-2"/>
    </source>
</evidence>
<keyword evidence="10" id="KW-1185">Reference proteome</keyword>
<dbReference type="GO" id="GO:0006950">
    <property type="term" value="P:response to stress"/>
    <property type="evidence" value="ECO:0007669"/>
    <property type="project" value="UniProtKB-ARBA"/>
</dbReference>
<feature type="site" description="Electron transfer via tryptophanyl radical" evidence="6">
    <location>
        <position position="357"/>
    </location>
</feature>
<feature type="binding site" evidence="5">
    <location>
        <begin position="235"/>
        <end position="239"/>
    </location>
    <ligand>
        <name>FAD</name>
        <dbReference type="ChEBI" id="CHEBI:57692"/>
    </ligand>
</feature>
<sequence>MSDAKPILLWLRRDLRLADHPMLTAAETSGRPVLALFILDDLAARYGAAPRWRLGEALADFLPRLEALGCPVVIRRGPALETLRAVAKEAGAAAVWWSRDLDPAAIKRDTEIKSALKAEGIEARSFAGQVMFPPWEVQTGQGGPYRVYTPFWKAVRGLPVAPPLAAVKSLRPGPALRGETLEDLALGRDMRRGAAVVAKHARVGEAAAQARLTRFLEGPIEDYKIRRDFMGEAATSELSENLAWGEISPGQIWHAGQRALHEGAAGAEHFLKELVWREFAWHLMFHFPNLAQENWRSEWNAFPWRGDNDDAERWRRGMTGEPLVDAAMRELYVTGRMHNRARMIAASYLTKHLMTDWRVGLKWFEDCLIDHDPAANAMGWQWVAGCGPDAAPYFRVFNPASQAEKFDKDGAYRRRWIAEGNRHAPDTARDFFAAVPKSWGLTPGARLPDPVVDLAEGRARALDAYAAREKN</sequence>
<dbReference type="InterPro" id="IPR014729">
    <property type="entry name" value="Rossmann-like_a/b/a_fold"/>
</dbReference>
<evidence type="ECO:0000313" key="10">
    <source>
        <dbReference type="Proteomes" id="UP000186221"/>
    </source>
</evidence>
<dbReference type="Gene3D" id="3.40.50.620">
    <property type="entry name" value="HUPs"/>
    <property type="match status" value="1"/>
</dbReference>
<keyword evidence="9" id="KW-0456">Lyase</keyword>
<dbReference type="Pfam" id="PF03441">
    <property type="entry name" value="FAD_binding_7"/>
    <property type="match status" value="1"/>
</dbReference>
<protein>
    <submittedName>
        <fullName evidence="9">Deoxyribodipyrimidine photo-lyase</fullName>
    </submittedName>
</protein>
<evidence type="ECO:0000313" key="9">
    <source>
        <dbReference type="EMBL" id="SIS99534.1"/>
    </source>
</evidence>
<dbReference type="InterPro" id="IPR036155">
    <property type="entry name" value="Crypto/Photolyase_N_sf"/>
</dbReference>
<name>A0A1N7NMC5_9RHOB</name>
<reference evidence="10" key="1">
    <citation type="submission" date="2017-01" db="EMBL/GenBank/DDBJ databases">
        <authorList>
            <person name="Varghese N."/>
            <person name="Submissions S."/>
        </authorList>
    </citation>
    <scope>NUCLEOTIDE SEQUENCE [LARGE SCALE GENOMIC DNA]</scope>
    <source>
        <strain evidence="10">DSM 19945</strain>
    </source>
</reference>
<gene>
    <name evidence="9" type="ORF">SAMN05421580_10816</name>
</gene>
<proteinExistence type="inferred from homology"/>
<feature type="domain" description="Photolyase/cryptochrome alpha/beta" evidence="8">
    <location>
        <begin position="5"/>
        <end position="131"/>
    </location>
</feature>
<evidence type="ECO:0000259" key="8">
    <source>
        <dbReference type="PROSITE" id="PS51645"/>
    </source>
</evidence>
<dbReference type="PROSITE" id="PS51645">
    <property type="entry name" value="PHR_CRY_ALPHA_BETA"/>
    <property type="match status" value="1"/>
</dbReference>
<dbReference type="STRING" id="453582.SAMN05421580_10816"/>
<feature type="binding site" evidence="5">
    <location>
        <position position="270"/>
    </location>
    <ligand>
        <name>FAD</name>
        <dbReference type="ChEBI" id="CHEBI:57692"/>
    </ligand>
</feature>
<dbReference type="PANTHER" id="PTHR11455:SF9">
    <property type="entry name" value="CRYPTOCHROME CIRCADIAN CLOCK 5 ISOFORM X1"/>
    <property type="match status" value="1"/>
</dbReference>
<evidence type="ECO:0000256" key="1">
    <source>
        <dbReference type="ARBA" id="ARBA00001932"/>
    </source>
</evidence>
<evidence type="ECO:0000256" key="5">
    <source>
        <dbReference type="PIRSR" id="PIRSR602081-1"/>
    </source>
</evidence>
<evidence type="ECO:0000256" key="3">
    <source>
        <dbReference type="ARBA" id="ARBA00022827"/>
    </source>
</evidence>
<dbReference type="Proteomes" id="UP000186221">
    <property type="component" value="Unassembled WGS sequence"/>
</dbReference>
<dbReference type="InterPro" id="IPR006050">
    <property type="entry name" value="DNA_photolyase_N"/>
</dbReference>
<feature type="binding site" evidence="5">
    <location>
        <position position="223"/>
    </location>
    <ligand>
        <name>FAD</name>
        <dbReference type="ChEBI" id="CHEBI:57692"/>
    </ligand>
</feature>
<dbReference type="PROSITE" id="PS00394">
    <property type="entry name" value="DNA_PHOTOLYASES_1_1"/>
    <property type="match status" value="1"/>
</dbReference>
<dbReference type="OrthoDB" id="9772484at2"/>
<dbReference type="GO" id="GO:0009416">
    <property type="term" value="P:response to light stimulus"/>
    <property type="evidence" value="ECO:0007669"/>
    <property type="project" value="TreeGrafter"/>
</dbReference>
<feature type="site" description="Electron transfer via tryptophanyl radical" evidence="6">
    <location>
        <position position="380"/>
    </location>
</feature>
<comment type="cofactor">
    <cofactor evidence="5">
        <name>FAD</name>
        <dbReference type="ChEBI" id="CHEBI:57692"/>
    </cofactor>
    <text evidence="5">Binds 1 FAD per subunit.</text>
</comment>
<evidence type="ECO:0000256" key="4">
    <source>
        <dbReference type="ARBA" id="ARBA00022991"/>
    </source>
</evidence>
<dbReference type="InterPro" id="IPR018394">
    <property type="entry name" value="DNA_photolyase_1_CS_C"/>
</dbReference>
<dbReference type="PANTHER" id="PTHR11455">
    <property type="entry name" value="CRYPTOCHROME"/>
    <property type="match status" value="1"/>
</dbReference>
<dbReference type="Gene3D" id="1.10.579.10">
    <property type="entry name" value="DNA Cyclobutane Dipyrimidine Photolyase, subunit A, domain 3"/>
    <property type="match status" value="1"/>
</dbReference>
<dbReference type="GO" id="GO:0006139">
    <property type="term" value="P:nucleobase-containing compound metabolic process"/>
    <property type="evidence" value="ECO:0007669"/>
    <property type="project" value="UniProtKB-ARBA"/>
</dbReference>
<dbReference type="EMBL" id="FTOG01000008">
    <property type="protein sequence ID" value="SIS99534.1"/>
    <property type="molecule type" value="Genomic_DNA"/>
</dbReference>
<dbReference type="GO" id="GO:0071949">
    <property type="term" value="F:FAD binding"/>
    <property type="evidence" value="ECO:0007669"/>
    <property type="project" value="TreeGrafter"/>
</dbReference>
<keyword evidence="4 7" id="KW-0157">Chromophore</keyword>
<dbReference type="GO" id="GO:0003904">
    <property type="term" value="F:deoxyribodipyrimidine photo-lyase activity"/>
    <property type="evidence" value="ECO:0007669"/>
    <property type="project" value="TreeGrafter"/>
</dbReference>
<dbReference type="Gene3D" id="1.25.40.80">
    <property type="match status" value="1"/>
</dbReference>
<dbReference type="AlphaFoldDB" id="A0A1N7NMC5"/>
<dbReference type="InterPro" id="IPR005101">
    <property type="entry name" value="Cryptochr/Photolyase_FAD-bd"/>
</dbReference>
<organism evidence="9 10">
    <name type="scientific">Rhodobacter aestuarii</name>
    <dbReference type="NCBI Taxonomy" id="453582"/>
    <lineage>
        <taxon>Bacteria</taxon>
        <taxon>Pseudomonadati</taxon>
        <taxon>Pseudomonadota</taxon>
        <taxon>Alphaproteobacteria</taxon>
        <taxon>Rhodobacterales</taxon>
        <taxon>Rhodobacter group</taxon>
        <taxon>Rhodobacter</taxon>
    </lineage>
</organism>
<accession>A0A1N7NMC5</accession>
<keyword evidence="2 5" id="KW-0285">Flavoprotein</keyword>
<evidence type="ECO:0000256" key="2">
    <source>
        <dbReference type="ARBA" id="ARBA00022630"/>
    </source>
</evidence>
<dbReference type="GO" id="GO:0003677">
    <property type="term" value="F:DNA binding"/>
    <property type="evidence" value="ECO:0007669"/>
    <property type="project" value="TreeGrafter"/>
</dbReference>
<keyword evidence="3 5" id="KW-0274">FAD</keyword>
<feature type="binding site" evidence="5">
    <location>
        <begin position="370"/>
        <end position="372"/>
    </location>
    <ligand>
        <name>FAD</name>
        <dbReference type="ChEBI" id="CHEBI:57692"/>
    </ligand>
</feature>
<evidence type="ECO:0000256" key="7">
    <source>
        <dbReference type="RuleBase" id="RU004182"/>
    </source>
</evidence>